<protein>
    <recommendedName>
        <fullName evidence="3">TIGR04066 family peptide maturation system protein</fullName>
    </recommendedName>
</protein>
<accession>A0AAE3JVR1</accession>
<evidence type="ECO:0000313" key="2">
    <source>
        <dbReference type="Proteomes" id="UP001199915"/>
    </source>
</evidence>
<dbReference type="EMBL" id="JAKNFS010000029">
    <property type="protein sequence ID" value="MCG4766998.1"/>
    <property type="molecule type" value="Genomic_DNA"/>
</dbReference>
<evidence type="ECO:0000313" key="1">
    <source>
        <dbReference type="EMBL" id="MCG4766998.1"/>
    </source>
</evidence>
<reference evidence="1" key="1">
    <citation type="submission" date="2022-01" db="EMBL/GenBank/DDBJ databases">
        <title>Collection of gut derived symbiotic bacterial strains cultured from healthy donors.</title>
        <authorList>
            <person name="Lin H."/>
            <person name="Kohout C."/>
            <person name="Waligurski E."/>
            <person name="Pamer E.G."/>
        </authorList>
    </citation>
    <scope>NUCLEOTIDE SEQUENCE</scope>
    <source>
        <strain evidence="1">DFI.5.49</strain>
    </source>
</reference>
<organism evidence="1 2">
    <name type="scientific">Fusicatenibacter saccharivorans</name>
    <dbReference type="NCBI Taxonomy" id="1150298"/>
    <lineage>
        <taxon>Bacteria</taxon>
        <taxon>Bacillati</taxon>
        <taxon>Bacillota</taxon>
        <taxon>Clostridia</taxon>
        <taxon>Lachnospirales</taxon>
        <taxon>Lachnospiraceae</taxon>
        <taxon>Fusicatenibacter</taxon>
    </lineage>
</organism>
<dbReference type="InterPro" id="IPR027417">
    <property type="entry name" value="P-loop_NTPase"/>
</dbReference>
<dbReference type="RefSeq" id="WP_238033625.1">
    <property type="nucleotide sequence ID" value="NZ_JAKNFS010000029.1"/>
</dbReference>
<dbReference type="AlphaFoldDB" id="A0AAE3JVR1"/>
<dbReference type="Gene3D" id="3.40.50.300">
    <property type="entry name" value="P-loop containing nucleotide triphosphate hydrolases"/>
    <property type="match status" value="1"/>
</dbReference>
<evidence type="ECO:0008006" key="3">
    <source>
        <dbReference type="Google" id="ProtNLM"/>
    </source>
</evidence>
<sequence>MNSNVNVMIYPYKKDYSELVYYYTEVLNQTIVLISGCFYEEMGPNINMFQNFSQGLENSETVIFTYSSLEEIDYNNIESAVCGKKKIIVSNKIYNFLPTSLSRYVSKTFGYNLSNYKEDPFANLFRMNIPIIGISGMGSNAEKTLTQIELSRFFESCGYKVCNIASKEYASLIGMNPLPSYLFENQNSVEEKVIGLNRYIYSICQHENYDVIVITVPGGIIPLNPFSYGDIGVMNFIFSNALRFDINILNIYAQKTNKKFINEIKKICMWKYAYTMPRIIMTHTGYYINSDDKKEIYIKESESQIENLYEEIQGENRLTKFYKNSRKDIQKMGRSIIRELQENLG</sequence>
<gene>
    <name evidence="1" type="ORF">L0N21_16015</name>
</gene>
<proteinExistence type="predicted"/>
<dbReference type="Proteomes" id="UP001199915">
    <property type="component" value="Unassembled WGS sequence"/>
</dbReference>
<comment type="caution">
    <text evidence="1">The sequence shown here is derived from an EMBL/GenBank/DDBJ whole genome shotgun (WGS) entry which is preliminary data.</text>
</comment>
<name>A0AAE3JVR1_9FIRM</name>